<sequence length="97" mass="11110">KERLEKEFLPLPKVGNVTGLGLLWSIEIVADKETRRSFPPEANIIKTIIARCWEKGLFIRGGTQYGADQIYIIPPLIITKEEVDKELDILYSIIRDI</sequence>
<accession>X1E5M3</accession>
<protein>
    <recommendedName>
        <fullName evidence="3">Aminotransferase class III-fold pyridoxal phosphate-dependent enzyme</fullName>
    </recommendedName>
</protein>
<dbReference type="PANTHER" id="PTHR43094">
    <property type="entry name" value="AMINOTRANSFERASE"/>
    <property type="match status" value="1"/>
</dbReference>
<dbReference type="PANTHER" id="PTHR43094:SF1">
    <property type="entry name" value="AMINOTRANSFERASE CLASS-III"/>
    <property type="match status" value="1"/>
</dbReference>
<comment type="similarity">
    <text evidence="1">Belongs to the class-III pyridoxal-phosphate-dependent aminotransferase family.</text>
</comment>
<dbReference type="EMBL" id="BART01020448">
    <property type="protein sequence ID" value="GAH03948.1"/>
    <property type="molecule type" value="Genomic_DNA"/>
</dbReference>
<dbReference type="InterPro" id="IPR005814">
    <property type="entry name" value="Aminotrans_3"/>
</dbReference>
<name>X1E5M3_9ZZZZ</name>
<gene>
    <name evidence="2" type="ORF">S01H4_37989</name>
</gene>
<reference evidence="2" key="1">
    <citation type="journal article" date="2014" name="Front. Microbiol.">
        <title>High frequency of phylogenetically diverse reductive dehalogenase-homologous genes in deep subseafloor sedimentary metagenomes.</title>
        <authorList>
            <person name="Kawai M."/>
            <person name="Futagami T."/>
            <person name="Toyoda A."/>
            <person name="Takaki Y."/>
            <person name="Nishi S."/>
            <person name="Hori S."/>
            <person name="Arai W."/>
            <person name="Tsubouchi T."/>
            <person name="Morono Y."/>
            <person name="Uchiyama I."/>
            <person name="Ito T."/>
            <person name="Fujiyama A."/>
            <person name="Inagaki F."/>
            <person name="Takami H."/>
        </authorList>
    </citation>
    <scope>NUCLEOTIDE SEQUENCE</scope>
    <source>
        <strain evidence="2">Expedition CK06-06</strain>
    </source>
</reference>
<dbReference type="Pfam" id="PF00202">
    <property type="entry name" value="Aminotran_3"/>
    <property type="match status" value="1"/>
</dbReference>
<organism evidence="2">
    <name type="scientific">marine sediment metagenome</name>
    <dbReference type="NCBI Taxonomy" id="412755"/>
    <lineage>
        <taxon>unclassified sequences</taxon>
        <taxon>metagenomes</taxon>
        <taxon>ecological metagenomes</taxon>
    </lineage>
</organism>
<feature type="non-terminal residue" evidence="2">
    <location>
        <position position="1"/>
    </location>
</feature>
<dbReference type="GO" id="GO:0030170">
    <property type="term" value="F:pyridoxal phosphate binding"/>
    <property type="evidence" value="ECO:0007669"/>
    <property type="project" value="InterPro"/>
</dbReference>
<dbReference type="InterPro" id="IPR015422">
    <property type="entry name" value="PyrdxlP-dep_Trfase_small"/>
</dbReference>
<dbReference type="Gene3D" id="3.90.1150.10">
    <property type="entry name" value="Aspartate Aminotransferase, domain 1"/>
    <property type="match status" value="1"/>
</dbReference>
<proteinExistence type="inferred from homology"/>
<comment type="caution">
    <text evidence="2">The sequence shown here is derived from an EMBL/GenBank/DDBJ whole genome shotgun (WGS) entry which is preliminary data.</text>
</comment>
<dbReference type="InterPro" id="IPR015424">
    <property type="entry name" value="PyrdxlP-dep_Trfase"/>
</dbReference>
<evidence type="ECO:0000256" key="1">
    <source>
        <dbReference type="ARBA" id="ARBA00008954"/>
    </source>
</evidence>
<dbReference type="SUPFAM" id="SSF53383">
    <property type="entry name" value="PLP-dependent transferases"/>
    <property type="match status" value="1"/>
</dbReference>
<evidence type="ECO:0008006" key="3">
    <source>
        <dbReference type="Google" id="ProtNLM"/>
    </source>
</evidence>
<dbReference type="AlphaFoldDB" id="X1E5M3"/>
<dbReference type="GO" id="GO:0008483">
    <property type="term" value="F:transaminase activity"/>
    <property type="evidence" value="ECO:0007669"/>
    <property type="project" value="InterPro"/>
</dbReference>
<evidence type="ECO:0000313" key="2">
    <source>
        <dbReference type="EMBL" id="GAH03948.1"/>
    </source>
</evidence>